<proteinExistence type="predicted"/>
<dbReference type="Proteomes" id="UP000011770">
    <property type="component" value="Unassembled WGS sequence"/>
</dbReference>
<accession>M3G8F3</accession>
<gene>
    <name evidence="1" type="ORF">LEP1GSC188_4734</name>
</gene>
<organism evidence="1 2">
    <name type="scientific">Leptospira weilii serovar Topaz str. LT2116</name>
    <dbReference type="NCBI Taxonomy" id="1088540"/>
    <lineage>
        <taxon>Bacteria</taxon>
        <taxon>Pseudomonadati</taxon>
        <taxon>Spirochaetota</taxon>
        <taxon>Spirochaetia</taxon>
        <taxon>Leptospirales</taxon>
        <taxon>Leptospiraceae</taxon>
        <taxon>Leptospira</taxon>
    </lineage>
</organism>
<protein>
    <recommendedName>
        <fullName evidence="3">Acyltransferase domain protein</fullName>
    </recommendedName>
</protein>
<comment type="caution">
    <text evidence="1">The sequence shown here is derived from an EMBL/GenBank/DDBJ whole genome shotgun (WGS) entry which is preliminary data.</text>
</comment>
<evidence type="ECO:0000313" key="2">
    <source>
        <dbReference type="Proteomes" id="UP000011770"/>
    </source>
</evidence>
<dbReference type="AlphaFoldDB" id="M3G8F3"/>
<sequence length="80" mass="9395">MFYALIGDQKRKNASFLKGSVVWGNAIRWMTKTRFFRIGEFRIPAEGHMIFSNHVNELDFPYDCLVINKPYLANQVIKKL</sequence>
<name>M3G8F3_9LEPT</name>
<evidence type="ECO:0000313" key="1">
    <source>
        <dbReference type="EMBL" id="EMF82269.1"/>
    </source>
</evidence>
<evidence type="ECO:0008006" key="3">
    <source>
        <dbReference type="Google" id="ProtNLM"/>
    </source>
</evidence>
<dbReference type="EMBL" id="AHOR02000025">
    <property type="protein sequence ID" value="EMF82269.1"/>
    <property type="molecule type" value="Genomic_DNA"/>
</dbReference>
<reference evidence="1 2" key="1">
    <citation type="submission" date="2013-01" db="EMBL/GenBank/DDBJ databases">
        <authorList>
            <person name="Harkins D.M."/>
            <person name="Durkin A.S."/>
            <person name="Brinkac L.M."/>
            <person name="Haft D.H."/>
            <person name="Selengut J.D."/>
            <person name="Sanka R."/>
            <person name="DePew J."/>
            <person name="Purushe J."/>
            <person name="Tulsiani S.M."/>
            <person name="Graham G.C."/>
            <person name="Burns M.-A."/>
            <person name="Dohnt M.F."/>
            <person name="Smythe L.D."/>
            <person name="McKay D.B."/>
            <person name="Craig S.B."/>
            <person name="Vinetz J.M."/>
            <person name="Sutton G.G."/>
            <person name="Nierman W.C."/>
            <person name="Fouts D.E."/>
        </authorList>
    </citation>
    <scope>NUCLEOTIDE SEQUENCE [LARGE SCALE GENOMIC DNA]</scope>
    <source>
        <strain evidence="1 2">LT2116</strain>
    </source>
</reference>